<dbReference type="FunFam" id="3.40.250.10:FF:000021">
    <property type="entry name" value="M-phase inducer phosphatase cdc-25.2"/>
    <property type="match status" value="1"/>
</dbReference>
<dbReference type="PANTHER" id="PTHR10828">
    <property type="entry name" value="M-PHASE INDUCER PHOSPHATASE DUAL SPECIFICITY PHOSPHATASE CDC25"/>
    <property type="match status" value="1"/>
</dbReference>
<evidence type="ECO:0000256" key="9">
    <source>
        <dbReference type="SAM" id="MobiDB-lite"/>
    </source>
</evidence>
<dbReference type="PROSITE" id="PS50206">
    <property type="entry name" value="RHODANESE_3"/>
    <property type="match status" value="1"/>
</dbReference>
<evidence type="ECO:0000256" key="1">
    <source>
        <dbReference type="ARBA" id="ARBA00011065"/>
    </source>
</evidence>
<keyword evidence="4" id="KW-0498">Mitosis</keyword>
<name>A0ABD1YEX2_9MARC</name>
<dbReference type="AlphaFoldDB" id="A0ABD1YEX2"/>
<keyword evidence="5" id="KW-0378">Hydrolase</keyword>
<evidence type="ECO:0000313" key="11">
    <source>
        <dbReference type="EMBL" id="KAL2629225.1"/>
    </source>
</evidence>
<evidence type="ECO:0000259" key="10">
    <source>
        <dbReference type="PROSITE" id="PS50206"/>
    </source>
</evidence>
<evidence type="ECO:0000256" key="4">
    <source>
        <dbReference type="ARBA" id="ARBA00022776"/>
    </source>
</evidence>
<keyword evidence="7" id="KW-0131">Cell cycle</keyword>
<dbReference type="InterPro" id="IPR000751">
    <property type="entry name" value="MPI_Phosphatase"/>
</dbReference>
<dbReference type="EC" id="3.1.3.48" evidence="2"/>
<dbReference type="GO" id="GO:0004725">
    <property type="term" value="F:protein tyrosine phosphatase activity"/>
    <property type="evidence" value="ECO:0007669"/>
    <property type="project" value="UniProtKB-EC"/>
</dbReference>
<protein>
    <recommendedName>
        <fullName evidence="2">protein-tyrosine-phosphatase</fullName>
        <ecNumber evidence="2">3.1.3.48</ecNumber>
    </recommendedName>
</protein>
<evidence type="ECO:0000256" key="8">
    <source>
        <dbReference type="ARBA" id="ARBA00051722"/>
    </source>
</evidence>
<evidence type="ECO:0000256" key="5">
    <source>
        <dbReference type="ARBA" id="ARBA00022801"/>
    </source>
</evidence>
<proteinExistence type="inferred from homology"/>
<dbReference type="PRINTS" id="PR00716">
    <property type="entry name" value="MPIPHPHTASE"/>
</dbReference>
<sequence length="295" mass="33524">METEVFQDSGSLGMVSPLSRSCSRINISGPETMEVETHRSPAPSLKAKSPLCGSLMIKKTPTGVNKRPPPDACEVDTPSPFKTLEDDSKTLFPLVEHCELPSISVDIMKEILSGERDFPNDSVVVIDSRHQFEYNGGHIKGALHVQDPKSIEDFYIKNTANGKDLAIIFHCEFSSARAPKLFRHMRNLDRQRHIAVYPELSFPHMYILHGGYKAFYETYPEFCDPREYVRMVDPLYIEELRASTKMLKRSWTARSKNFKNSRVRLQDGFALSDVSNRQDKDQSTRSRSVSLSFGQ</sequence>
<keyword evidence="12" id="KW-1185">Reference proteome</keyword>
<dbReference type="Pfam" id="PF00581">
    <property type="entry name" value="Rhodanese"/>
    <property type="match status" value="1"/>
</dbReference>
<comment type="similarity">
    <text evidence="1">Belongs to the MPI phosphatase family.</text>
</comment>
<evidence type="ECO:0000256" key="3">
    <source>
        <dbReference type="ARBA" id="ARBA00022618"/>
    </source>
</evidence>
<evidence type="ECO:0000256" key="7">
    <source>
        <dbReference type="ARBA" id="ARBA00023306"/>
    </source>
</evidence>
<comment type="catalytic activity">
    <reaction evidence="8">
        <text>O-phospho-L-tyrosyl-[protein] + H2O = L-tyrosyl-[protein] + phosphate</text>
        <dbReference type="Rhea" id="RHEA:10684"/>
        <dbReference type="Rhea" id="RHEA-COMP:10136"/>
        <dbReference type="Rhea" id="RHEA-COMP:20101"/>
        <dbReference type="ChEBI" id="CHEBI:15377"/>
        <dbReference type="ChEBI" id="CHEBI:43474"/>
        <dbReference type="ChEBI" id="CHEBI:46858"/>
        <dbReference type="ChEBI" id="CHEBI:61978"/>
        <dbReference type="EC" id="3.1.3.48"/>
    </reaction>
</comment>
<evidence type="ECO:0000256" key="2">
    <source>
        <dbReference type="ARBA" id="ARBA00013064"/>
    </source>
</evidence>
<feature type="compositionally biased region" description="Polar residues" evidence="9">
    <location>
        <begin position="285"/>
        <end position="295"/>
    </location>
</feature>
<dbReference type="SMART" id="SM00450">
    <property type="entry name" value="RHOD"/>
    <property type="match status" value="1"/>
</dbReference>
<keyword evidence="6" id="KW-0904">Protein phosphatase</keyword>
<evidence type="ECO:0000256" key="6">
    <source>
        <dbReference type="ARBA" id="ARBA00022912"/>
    </source>
</evidence>
<dbReference type="InterPro" id="IPR036873">
    <property type="entry name" value="Rhodanese-like_dom_sf"/>
</dbReference>
<dbReference type="GO" id="GO:0051301">
    <property type="term" value="P:cell division"/>
    <property type="evidence" value="ECO:0007669"/>
    <property type="project" value="UniProtKB-KW"/>
</dbReference>
<dbReference type="EMBL" id="JBHFFA010000004">
    <property type="protein sequence ID" value="KAL2629225.1"/>
    <property type="molecule type" value="Genomic_DNA"/>
</dbReference>
<evidence type="ECO:0000313" key="12">
    <source>
        <dbReference type="Proteomes" id="UP001605036"/>
    </source>
</evidence>
<gene>
    <name evidence="11" type="ORF">R1flu_013911</name>
</gene>
<feature type="domain" description="Rhodanese" evidence="10">
    <location>
        <begin position="119"/>
        <end position="224"/>
    </location>
</feature>
<accession>A0ABD1YEX2</accession>
<reference evidence="11 12" key="1">
    <citation type="submission" date="2024-09" db="EMBL/GenBank/DDBJ databases">
        <title>Chromosome-scale assembly of Riccia fluitans.</title>
        <authorList>
            <person name="Paukszto L."/>
            <person name="Sawicki J."/>
            <person name="Karawczyk K."/>
            <person name="Piernik-Szablinska J."/>
            <person name="Szczecinska M."/>
            <person name="Mazdziarz M."/>
        </authorList>
    </citation>
    <scope>NUCLEOTIDE SEQUENCE [LARGE SCALE GENOMIC DNA]</scope>
    <source>
        <strain evidence="11">Rf_01</strain>
        <tissue evidence="11">Aerial parts of the thallus</tissue>
    </source>
</reference>
<comment type="caution">
    <text evidence="11">The sequence shown here is derived from an EMBL/GenBank/DDBJ whole genome shotgun (WGS) entry which is preliminary data.</text>
</comment>
<keyword evidence="3" id="KW-0132">Cell division</keyword>
<feature type="region of interest" description="Disordered" evidence="9">
    <location>
        <begin position="274"/>
        <end position="295"/>
    </location>
</feature>
<dbReference type="InterPro" id="IPR001763">
    <property type="entry name" value="Rhodanese-like_dom"/>
</dbReference>
<dbReference type="SUPFAM" id="SSF52821">
    <property type="entry name" value="Rhodanese/Cell cycle control phosphatase"/>
    <property type="match status" value="1"/>
</dbReference>
<dbReference type="Proteomes" id="UP001605036">
    <property type="component" value="Unassembled WGS sequence"/>
</dbReference>
<dbReference type="PANTHER" id="PTHR10828:SF17">
    <property type="entry name" value="PROTEIN-TYROSINE-PHOSPHATASE"/>
    <property type="match status" value="1"/>
</dbReference>
<dbReference type="Gene3D" id="3.40.250.10">
    <property type="entry name" value="Rhodanese-like domain"/>
    <property type="match status" value="1"/>
</dbReference>
<organism evidence="11 12">
    <name type="scientific">Riccia fluitans</name>
    <dbReference type="NCBI Taxonomy" id="41844"/>
    <lineage>
        <taxon>Eukaryota</taxon>
        <taxon>Viridiplantae</taxon>
        <taxon>Streptophyta</taxon>
        <taxon>Embryophyta</taxon>
        <taxon>Marchantiophyta</taxon>
        <taxon>Marchantiopsida</taxon>
        <taxon>Marchantiidae</taxon>
        <taxon>Marchantiales</taxon>
        <taxon>Ricciaceae</taxon>
        <taxon>Riccia</taxon>
    </lineage>
</organism>